<keyword evidence="1" id="KW-0472">Membrane</keyword>
<dbReference type="VEuPathDB" id="FungiDB:JI435_306690"/>
<protein>
    <submittedName>
        <fullName evidence="2">Uncharacterized protein</fullName>
    </submittedName>
</protein>
<keyword evidence="1" id="KW-1133">Transmembrane helix</keyword>
<dbReference type="EMBL" id="CP069023">
    <property type="protein sequence ID" value="QRC90220.1"/>
    <property type="molecule type" value="Genomic_DNA"/>
</dbReference>
<feature type="non-terminal residue" evidence="2">
    <location>
        <position position="1"/>
    </location>
</feature>
<proteinExistence type="predicted"/>
<keyword evidence="3" id="KW-1185">Reference proteome</keyword>
<name>A0A7U2ENQ4_PHANO</name>
<feature type="transmembrane region" description="Helical" evidence="1">
    <location>
        <begin position="39"/>
        <end position="59"/>
    </location>
</feature>
<evidence type="ECO:0000256" key="1">
    <source>
        <dbReference type="SAM" id="Phobius"/>
    </source>
</evidence>
<evidence type="ECO:0000313" key="3">
    <source>
        <dbReference type="Proteomes" id="UP000663193"/>
    </source>
</evidence>
<dbReference type="Proteomes" id="UP000663193">
    <property type="component" value="Chromosome 1"/>
</dbReference>
<dbReference type="AlphaFoldDB" id="A0A7U2ENQ4"/>
<accession>A0A7U2ENQ4</accession>
<sequence>TSPLQTETDNIFGFAFVFHRSFPMLERTLHSSKYPGLPVGYQTAITLFSHIYPALFIAITRWCSFRADLFSIILLSDERGHCWTARTFSIILARCWLHIPRWIAVLEHKRAQR</sequence>
<gene>
    <name evidence="2" type="ORF">JI435_306690</name>
</gene>
<evidence type="ECO:0000313" key="2">
    <source>
        <dbReference type="EMBL" id="QRC90220.1"/>
    </source>
</evidence>
<keyword evidence="1" id="KW-0812">Transmembrane</keyword>
<reference evidence="3" key="1">
    <citation type="journal article" date="2021" name="BMC Genomics">
        <title>Chromosome-level genome assembly and manually-curated proteome of model necrotroph Parastagonospora nodorum Sn15 reveals a genome-wide trove of candidate effector homologs, and redundancy of virulence-related functions within an accessory chromosome.</title>
        <authorList>
            <person name="Bertazzoni S."/>
            <person name="Jones D.A.B."/>
            <person name="Phan H.T."/>
            <person name="Tan K.-C."/>
            <person name="Hane J.K."/>
        </authorList>
    </citation>
    <scope>NUCLEOTIDE SEQUENCE [LARGE SCALE GENOMIC DNA]</scope>
    <source>
        <strain evidence="3">SN15 / ATCC MYA-4574 / FGSC 10173)</strain>
    </source>
</reference>
<organism evidence="2 3">
    <name type="scientific">Phaeosphaeria nodorum (strain SN15 / ATCC MYA-4574 / FGSC 10173)</name>
    <name type="common">Glume blotch fungus</name>
    <name type="synonym">Parastagonospora nodorum</name>
    <dbReference type="NCBI Taxonomy" id="321614"/>
    <lineage>
        <taxon>Eukaryota</taxon>
        <taxon>Fungi</taxon>
        <taxon>Dikarya</taxon>
        <taxon>Ascomycota</taxon>
        <taxon>Pezizomycotina</taxon>
        <taxon>Dothideomycetes</taxon>
        <taxon>Pleosporomycetidae</taxon>
        <taxon>Pleosporales</taxon>
        <taxon>Pleosporineae</taxon>
        <taxon>Phaeosphaeriaceae</taxon>
        <taxon>Parastagonospora</taxon>
    </lineage>
</organism>